<dbReference type="EMBL" id="SMBP01000001">
    <property type="protein sequence ID" value="TCU63496.1"/>
    <property type="molecule type" value="Genomic_DNA"/>
</dbReference>
<keyword evidence="1" id="KW-0812">Transmembrane</keyword>
<accession>A0A4R3TML2</accession>
<sequence length="81" mass="8935">MILELLFTPIFGIIDGLISLIPVGSSMPGWAQDTANLLGIAMMFFPADVWAVCLANISLWQFGHIGWAVIEWIYKKIPGVD</sequence>
<proteinExistence type="predicted"/>
<protein>
    <submittedName>
        <fullName evidence="2">Uncharacterized protein</fullName>
    </submittedName>
</protein>
<evidence type="ECO:0000256" key="1">
    <source>
        <dbReference type="SAM" id="Phobius"/>
    </source>
</evidence>
<keyword evidence="1" id="KW-0472">Membrane</keyword>
<dbReference type="Proteomes" id="UP000295773">
    <property type="component" value="Unassembled WGS sequence"/>
</dbReference>
<evidence type="ECO:0000313" key="2">
    <source>
        <dbReference type="EMBL" id="TCU63496.1"/>
    </source>
</evidence>
<evidence type="ECO:0000313" key="3">
    <source>
        <dbReference type="Proteomes" id="UP000295773"/>
    </source>
</evidence>
<gene>
    <name evidence="2" type="ORF">EDD61_101148</name>
</gene>
<keyword evidence="1" id="KW-1133">Transmembrane helix</keyword>
<keyword evidence="3" id="KW-1185">Reference proteome</keyword>
<comment type="caution">
    <text evidence="2">The sequence shown here is derived from an EMBL/GenBank/DDBJ whole genome shotgun (WGS) entry which is preliminary data.</text>
</comment>
<organism evidence="2 3">
    <name type="scientific">Longicatena caecimuris</name>
    <dbReference type="NCBI Taxonomy" id="1796635"/>
    <lineage>
        <taxon>Bacteria</taxon>
        <taxon>Bacillati</taxon>
        <taxon>Bacillota</taxon>
        <taxon>Erysipelotrichia</taxon>
        <taxon>Erysipelotrichales</taxon>
        <taxon>Erysipelotrichaceae</taxon>
        <taxon>Longicatena</taxon>
    </lineage>
</organism>
<name>A0A4R3TML2_9FIRM</name>
<feature type="transmembrane region" description="Helical" evidence="1">
    <location>
        <begin position="6"/>
        <end position="25"/>
    </location>
</feature>
<dbReference type="AlphaFoldDB" id="A0A4R3TML2"/>
<reference evidence="2 3" key="1">
    <citation type="submission" date="2019-03" db="EMBL/GenBank/DDBJ databases">
        <title>Genomic Encyclopedia of Type Strains, Phase IV (KMG-IV): sequencing the most valuable type-strain genomes for metagenomic binning, comparative biology and taxonomic classification.</title>
        <authorList>
            <person name="Goeker M."/>
        </authorList>
    </citation>
    <scope>NUCLEOTIDE SEQUENCE [LARGE SCALE GENOMIC DNA]</scope>
    <source>
        <strain evidence="2 3">DSM 29481</strain>
    </source>
</reference>
<dbReference type="RefSeq" id="WP_132223264.1">
    <property type="nucleotide sequence ID" value="NZ_JANKBG010000001.1"/>
</dbReference>
<feature type="transmembrane region" description="Helical" evidence="1">
    <location>
        <begin position="37"/>
        <end position="57"/>
    </location>
</feature>